<reference evidence="1" key="1">
    <citation type="journal article" date="2023" name="G3 (Bethesda)">
        <title>A reference genome for the long-term kleptoplast-retaining sea slug Elysia crispata morphotype clarki.</title>
        <authorList>
            <person name="Eastman K.E."/>
            <person name="Pendleton A.L."/>
            <person name="Shaikh M.A."/>
            <person name="Suttiyut T."/>
            <person name="Ogas R."/>
            <person name="Tomko P."/>
            <person name="Gavelis G."/>
            <person name="Widhalm J.R."/>
            <person name="Wisecaver J.H."/>
        </authorList>
    </citation>
    <scope>NUCLEOTIDE SEQUENCE</scope>
    <source>
        <strain evidence="1">ECLA1</strain>
    </source>
</reference>
<comment type="caution">
    <text evidence="1">The sequence shown here is derived from an EMBL/GenBank/DDBJ whole genome shotgun (WGS) entry which is preliminary data.</text>
</comment>
<evidence type="ECO:0000313" key="1">
    <source>
        <dbReference type="EMBL" id="KAK3796576.1"/>
    </source>
</evidence>
<organism evidence="1 2">
    <name type="scientific">Elysia crispata</name>
    <name type="common">lettuce slug</name>
    <dbReference type="NCBI Taxonomy" id="231223"/>
    <lineage>
        <taxon>Eukaryota</taxon>
        <taxon>Metazoa</taxon>
        <taxon>Spiralia</taxon>
        <taxon>Lophotrochozoa</taxon>
        <taxon>Mollusca</taxon>
        <taxon>Gastropoda</taxon>
        <taxon>Heterobranchia</taxon>
        <taxon>Euthyneura</taxon>
        <taxon>Panpulmonata</taxon>
        <taxon>Sacoglossa</taxon>
        <taxon>Placobranchoidea</taxon>
        <taxon>Plakobranchidae</taxon>
        <taxon>Elysia</taxon>
    </lineage>
</organism>
<dbReference type="Proteomes" id="UP001283361">
    <property type="component" value="Unassembled WGS sequence"/>
</dbReference>
<keyword evidence="2" id="KW-1185">Reference proteome</keyword>
<dbReference type="EMBL" id="JAWDGP010000872">
    <property type="protein sequence ID" value="KAK3796576.1"/>
    <property type="molecule type" value="Genomic_DNA"/>
</dbReference>
<proteinExistence type="predicted"/>
<sequence>MIKPDLNRNLIIIIAAGRQSLYVNIMSEAGLYFPGSDIALQRSGCVSTFAKLRLPPTFTTTTTTTVLVKYEAMVLLPTLNCGNSRIHQHNVGQVGSVKLGQ</sequence>
<evidence type="ECO:0000313" key="2">
    <source>
        <dbReference type="Proteomes" id="UP001283361"/>
    </source>
</evidence>
<accession>A0AAE1E6Y9</accession>
<name>A0AAE1E6Y9_9GAST</name>
<protein>
    <submittedName>
        <fullName evidence="1">Uncharacterized protein</fullName>
    </submittedName>
</protein>
<gene>
    <name evidence="1" type="ORF">RRG08_057827</name>
</gene>
<dbReference type="AlphaFoldDB" id="A0AAE1E6Y9"/>